<dbReference type="Gene3D" id="3.40.830.10">
    <property type="entry name" value="LigB-like"/>
    <property type="match status" value="1"/>
</dbReference>
<dbReference type="GO" id="GO:0016702">
    <property type="term" value="F:oxidoreductase activity, acting on single donors with incorporation of molecular oxygen, incorporation of two atoms of oxygen"/>
    <property type="evidence" value="ECO:0007669"/>
    <property type="project" value="UniProtKB-ARBA"/>
</dbReference>
<dbReference type="STRING" id="642492.Clole_1966"/>
<dbReference type="InterPro" id="IPR004183">
    <property type="entry name" value="Xdiol_dOase_suB"/>
</dbReference>
<dbReference type="PIRSF" id="PIRSF006157">
    <property type="entry name" value="Doxgns_DODA"/>
    <property type="match status" value="1"/>
</dbReference>
<comment type="cofactor">
    <cofactor evidence="1">
        <name>Zn(2+)</name>
        <dbReference type="ChEBI" id="CHEBI:29105"/>
    </cofactor>
</comment>
<dbReference type="eggNOG" id="COG3384">
    <property type="taxonomic scope" value="Bacteria"/>
</dbReference>
<evidence type="ECO:0000313" key="7">
    <source>
        <dbReference type="EMBL" id="ADZ83683.1"/>
    </source>
</evidence>
<organism evidence="7 8">
    <name type="scientific">Cellulosilyticum lentocellum (strain ATCC 49066 / DSM 5427 / NCIMB 11756 / RHM5)</name>
    <name type="common">Clostridium lentocellum</name>
    <dbReference type="NCBI Taxonomy" id="642492"/>
    <lineage>
        <taxon>Bacteria</taxon>
        <taxon>Bacillati</taxon>
        <taxon>Bacillota</taxon>
        <taxon>Clostridia</taxon>
        <taxon>Lachnospirales</taxon>
        <taxon>Cellulosilyticaceae</taxon>
        <taxon>Cellulosilyticum</taxon>
    </lineage>
</organism>
<evidence type="ECO:0000313" key="8">
    <source>
        <dbReference type="Proteomes" id="UP000008467"/>
    </source>
</evidence>
<dbReference type="GO" id="GO:0008270">
    <property type="term" value="F:zinc ion binding"/>
    <property type="evidence" value="ECO:0007669"/>
    <property type="project" value="InterPro"/>
</dbReference>
<dbReference type="PANTHER" id="PTHR30096">
    <property type="entry name" value="4,5-DOPA DIOXYGENASE EXTRADIOL-LIKE PROTEIN"/>
    <property type="match status" value="1"/>
</dbReference>
<dbReference type="Proteomes" id="UP000008467">
    <property type="component" value="Chromosome"/>
</dbReference>
<keyword evidence="7" id="KW-0223">Dioxygenase</keyword>
<evidence type="ECO:0000256" key="1">
    <source>
        <dbReference type="ARBA" id="ARBA00001947"/>
    </source>
</evidence>
<evidence type="ECO:0000259" key="6">
    <source>
        <dbReference type="Pfam" id="PF02900"/>
    </source>
</evidence>
<dbReference type="AlphaFoldDB" id="F2JPM3"/>
<keyword evidence="8" id="KW-1185">Reference proteome</keyword>
<evidence type="ECO:0000256" key="2">
    <source>
        <dbReference type="ARBA" id="ARBA00007581"/>
    </source>
</evidence>
<keyword evidence="4" id="KW-0862">Zinc</keyword>
<evidence type="ECO:0000256" key="5">
    <source>
        <dbReference type="ARBA" id="ARBA00023002"/>
    </source>
</evidence>
<dbReference type="HOGENOM" id="CLU_046582_2_0_9"/>
<evidence type="ECO:0000256" key="3">
    <source>
        <dbReference type="ARBA" id="ARBA00022723"/>
    </source>
</evidence>
<dbReference type="EMBL" id="CP002582">
    <property type="protein sequence ID" value="ADZ83683.1"/>
    <property type="molecule type" value="Genomic_DNA"/>
</dbReference>
<proteinExistence type="inferred from homology"/>
<gene>
    <name evidence="7" type="ordered locus">Clole_1966</name>
</gene>
<sequence length="270" mass="30833">MYNAFLCLVIHGNSMNRMPTLFIGHGSPMNAIEENQFVEEWKALKNKLPKPEAILSVSAHWFTDGTRVMTSETAKTIYDMYGFPEALYRIVYNAKGAPHFAKEAKALISREVVTDNSWGYDHGTWSVLHRIYPEADIPVFQLSVDRNASTKQHYRMGQELYQLREQGVLIFGSGNVVHNLARINWNMENEGYSWAEEFDHYIWDNILARKDENVIDYQKAGSSAALAFTTMEHYAPLLYVLGAANDQDKMTVFNKACVMGSLSMTSYLFE</sequence>
<dbReference type="CDD" id="cd07363">
    <property type="entry name" value="45_DOPA_Dioxygenase"/>
    <property type="match status" value="1"/>
</dbReference>
<dbReference type="KEGG" id="cle:Clole_1966"/>
<dbReference type="PANTHER" id="PTHR30096:SF0">
    <property type="entry name" value="4,5-DOPA DIOXYGENASE EXTRADIOL-LIKE PROTEIN"/>
    <property type="match status" value="1"/>
</dbReference>
<keyword evidence="3" id="KW-0479">Metal-binding</keyword>
<feature type="domain" description="Extradiol ring-cleavage dioxygenase class III enzyme subunit B" evidence="6">
    <location>
        <begin position="37"/>
        <end position="267"/>
    </location>
</feature>
<dbReference type="NCBIfam" id="NF007914">
    <property type="entry name" value="PRK10628.1"/>
    <property type="match status" value="1"/>
</dbReference>
<accession>F2JPM3</accession>
<name>F2JPM3_CELLD</name>
<dbReference type="SUPFAM" id="SSF53213">
    <property type="entry name" value="LigB-like"/>
    <property type="match status" value="1"/>
</dbReference>
<dbReference type="GO" id="GO:0008198">
    <property type="term" value="F:ferrous iron binding"/>
    <property type="evidence" value="ECO:0007669"/>
    <property type="project" value="InterPro"/>
</dbReference>
<evidence type="ECO:0000256" key="4">
    <source>
        <dbReference type="ARBA" id="ARBA00022833"/>
    </source>
</evidence>
<protein>
    <submittedName>
        <fullName evidence="7">Extradiol ring-cleavage dioxygenase class III protein subunit B</fullName>
    </submittedName>
</protein>
<comment type="similarity">
    <text evidence="2">Belongs to the DODA-type extradiol aromatic ring-opening dioxygenase family.</text>
</comment>
<dbReference type="Pfam" id="PF02900">
    <property type="entry name" value="LigB"/>
    <property type="match status" value="1"/>
</dbReference>
<reference evidence="7 8" key="1">
    <citation type="journal article" date="2011" name="J. Bacteriol.">
        <title>Complete genome sequence of the cellulose-degrading bacterium Cellulosilyticum lentocellum.</title>
        <authorList>
            <consortium name="US DOE Joint Genome Institute"/>
            <person name="Miller D.A."/>
            <person name="Suen G."/>
            <person name="Bruce D."/>
            <person name="Copeland A."/>
            <person name="Cheng J.F."/>
            <person name="Detter C."/>
            <person name="Goodwin L.A."/>
            <person name="Han C.S."/>
            <person name="Hauser L.J."/>
            <person name="Land M.L."/>
            <person name="Lapidus A."/>
            <person name="Lucas S."/>
            <person name="Meincke L."/>
            <person name="Pitluck S."/>
            <person name="Tapia R."/>
            <person name="Teshima H."/>
            <person name="Woyke T."/>
            <person name="Fox B.G."/>
            <person name="Angert E.R."/>
            <person name="Currie C.R."/>
        </authorList>
    </citation>
    <scope>NUCLEOTIDE SEQUENCE [LARGE SCALE GENOMIC DNA]</scope>
    <source>
        <strain evidence="8">ATCC 49066 / DSM 5427 / NCIMB 11756 / RHM5</strain>
    </source>
</reference>
<dbReference type="InterPro" id="IPR014436">
    <property type="entry name" value="Extradiol_dOase_DODA"/>
</dbReference>
<keyword evidence="5" id="KW-0560">Oxidoreductase</keyword>